<protein>
    <recommendedName>
        <fullName evidence="8">U3 small nucleolar RNA-associated protein 14 homolog A</fullName>
    </recommendedName>
</protein>
<reference evidence="6" key="1">
    <citation type="journal article" date="2023" name="Nat. Commun.">
        <title>Diploid and tetraploid genomes of Acorus and the evolution of monocots.</title>
        <authorList>
            <person name="Ma L."/>
            <person name="Liu K.W."/>
            <person name="Li Z."/>
            <person name="Hsiao Y.Y."/>
            <person name="Qi Y."/>
            <person name="Fu T."/>
            <person name="Tang G.D."/>
            <person name="Zhang D."/>
            <person name="Sun W.H."/>
            <person name="Liu D.K."/>
            <person name="Li Y."/>
            <person name="Chen G.Z."/>
            <person name="Liu X.D."/>
            <person name="Liao X.Y."/>
            <person name="Jiang Y.T."/>
            <person name="Yu X."/>
            <person name="Hao Y."/>
            <person name="Huang J."/>
            <person name="Zhao X.W."/>
            <person name="Ke S."/>
            <person name="Chen Y.Y."/>
            <person name="Wu W.L."/>
            <person name="Hsu J.L."/>
            <person name="Lin Y.F."/>
            <person name="Huang M.D."/>
            <person name="Li C.Y."/>
            <person name="Huang L."/>
            <person name="Wang Z.W."/>
            <person name="Zhao X."/>
            <person name="Zhong W.Y."/>
            <person name="Peng D.H."/>
            <person name="Ahmad S."/>
            <person name="Lan S."/>
            <person name="Zhang J.S."/>
            <person name="Tsai W.C."/>
            <person name="Van de Peer Y."/>
            <person name="Liu Z.J."/>
        </authorList>
    </citation>
    <scope>NUCLEOTIDE SEQUENCE</scope>
    <source>
        <strain evidence="6">SCP</strain>
    </source>
</reference>
<dbReference type="InterPro" id="IPR006709">
    <property type="entry name" value="SSU_processome_Utp14"/>
</dbReference>
<keyword evidence="7" id="KW-1185">Reference proteome</keyword>
<feature type="compositionally biased region" description="Basic residues" evidence="5">
    <location>
        <begin position="30"/>
        <end position="39"/>
    </location>
</feature>
<feature type="region of interest" description="Disordered" evidence="5">
    <location>
        <begin position="520"/>
        <end position="606"/>
    </location>
</feature>
<keyword evidence="4" id="KW-0175">Coiled coil</keyword>
<feature type="coiled-coil region" evidence="4">
    <location>
        <begin position="360"/>
        <end position="388"/>
    </location>
</feature>
<keyword evidence="2" id="KW-0597">Phosphoprotein</keyword>
<reference evidence="6" key="2">
    <citation type="submission" date="2023-06" db="EMBL/GenBank/DDBJ databases">
        <authorList>
            <person name="Ma L."/>
            <person name="Liu K.-W."/>
            <person name="Li Z."/>
            <person name="Hsiao Y.-Y."/>
            <person name="Qi Y."/>
            <person name="Fu T."/>
            <person name="Tang G."/>
            <person name="Zhang D."/>
            <person name="Sun W.-H."/>
            <person name="Liu D.-K."/>
            <person name="Li Y."/>
            <person name="Chen G.-Z."/>
            <person name="Liu X.-D."/>
            <person name="Liao X.-Y."/>
            <person name="Jiang Y.-T."/>
            <person name="Yu X."/>
            <person name="Hao Y."/>
            <person name="Huang J."/>
            <person name="Zhao X.-W."/>
            <person name="Ke S."/>
            <person name="Chen Y.-Y."/>
            <person name="Wu W.-L."/>
            <person name="Hsu J.-L."/>
            <person name="Lin Y.-F."/>
            <person name="Huang M.-D."/>
            <person name="Li C.-Y."/>
            <person name="Huang L."/>
            <person name="Wang Z.-W."/>
            <person name="Zhao X."/>
            <person name="Zhong W.-Y."/>
            <person name="Peng D.-H."/>
            <person name="Ahmad S."/>
            <person name="Lan S."/>
            <person name="Zhang J.-S."/>
            <person name="Tsai W.-C."/>
            <person name="Van De Peer Y."/>
            <person name="Liu Z.-J."/>
        </authorList>
    </citation>
    <scope>NUCLEOTIDE SEQUENCE</scope>
    <source>
        <strain evidence="6">SCP</strain>
        <tissue evidence="6">Leaves</tissue>
    </source>
</reference>
<name>A0AAV9BM41_ACOGR</name>
<dbReference type="GO" id="GO:0006364">
    <property type="term" value="P:rRNA processing"/>
    <property type="evidence" value="ECO:0007669"/>
    <property type="project" value="InterPro"/>
</dbReference>
<comment type="caution">
    <text evidence="6">The sequence shown here is derived from an EMBL/GenBank/DDBJ whole genome shotgun (WGS) entry which is preliminary data.</text>
</comment>
<dbReference type="EMBL" id="JAUJYN010000002">
    <property type="protein sequence ID" value="KAK1277472.1"/>
    <property type="molecule type" value="Genomic_DNA"/>
</dbReference>
<accession>A0AAV9BM41</accession>
<feature type="compositionally biased region" description="Basic and acidic residues" evidence="5">
    <location>
        <begin position="573"/>
        <end position="601"/>
    </location>
</feature>
<organism evidence="6 7">
    <name type="scientific">Acorus gramineus</name>
    <name type="common">Dwarf sweet flag</name>
    <dbReference type="NCBI Taxonomy" id="55184"/>
    <lineage>
        <taxon>Eukaryota</taxon>
        <taxon>Viridiplantae</taxon>
        <taxon>Streptophyta</taxon>
        <taxon>Embryophyta</taxon>
        <taxon>Tracheophyta</taxon>
        <taxon>Spermatophyta</taxon>
        <taxon>Magnoliopsida</taxon>
        <taxon>Liliopsida</taxon>
        <taxon>Acoraceae</taxon>
        <taxon>Acorus</taxon>
    </lineage>
</organism>
<feature type="region of interest" description="Disordered" evidence="5">
    <location>
        <begin position="1"/>
        <end position="150"/>
    </location>
</feature>
<evidence type="ECO:0000313" key="7">
    <source>
        <dbReference type="Proteomes" id="UP001179952"/>
    </source>
</evidence>
<comment type="subcellular location">
    <subcellularLocation>
        <location evidence="1">Nucleus</location>
        <location evidence="1">Nucleolus</location>
    </subcellularLocation>
</comment>
<sequence>MADKKPKKKTDRSKTLTLAKNSRAIEKKNNNKRSNRNKKSGKDEKKNKKKTGPRLPSSFRKELDIRNPTESDEEEDGGGEAKDLYEYDEEVPEEETRRNRRFDAVDNLEYELPEEFDDEDLPSDDDSVDGTDEDEKSRHSRMLQGITGIHGTAFEGRKRKNFVVSEANVASQPDDEGGNGGGVSISDLLDPLHGKPGYSQLRKRFEQLEQKKSLAVSVPLPRVERERLERKAAYEQARKDISKWEPLVKRNREAPTLFFDGDTEERGTSTIGAIAADFEPRTEFEKKMAKLTWDNEIREAHGNDGMRLLELNKISVEEVKDRQDRLAKMRSLLFRHEMKSKHVKKIKSKAYHRILKKERLKAASMEIMDLEDAKEQAMKQEFKRAEERMTLKHKNSSKWAKRVLKRGLNAQDEGTRAAISEQLHQHALLTRKMSSMKENSSSEESSDEDELSAEEDGNGASKLLTRAKEKMSEVLDEEDEIPKSGLLSLPFMARSLKKKKEAALEEAQLAIQELDSSLKQLEDSNGAESPHLQPPSGRKVFGSTSQQSQKSINKARPDNTARSSDSEDEFEIKEDADMGHEKNLGSDREVQIAPELLREETDVGQETMFKSIDDIVKDPGPKTTYEVSMFVSDSWKKVNSEHVAGERNKKPSTNLDPVLPPQDLKRIDHDNDTDTEEEMVEGTLTLGAKTEYELPSQADLIHSAFAADDVEGEFEMDKLEVLNEENPEPEKPVDLPGWGQWTHVQQKKGLPSWILEEHENAKRKREEALRKRKDAHLKHVIISEKIDKKAEKLHTKTLPFPYTCKEVFEQSIRMPIGPEFNPATSVGALNRPAVVKKPGIIIKPITFEEVDPHEKSEEHKRPGQATKSKKKSTGRRPAKKAIAV</sequence>
<evidence type="ECO:0000313" key="6">
    <source>
        <dbReference type="EMBL" id="KAK1277472.1"/>
    </source>
</evidence>
<feature type="compositionally biased region" description="Basic and acidic residues" evidence="5">
    <location>
        <begin position="850"/>
        <end position="861"/>
    </location>
</feature>
<feature type="compositionally biased region" description="Acidic residues" evidence="5">
    <location>
        <begin position="444"/>
        <end position="457"/>
    </location>
</feature>
<feature type="compositionally biased region" description="Acidic residues" evidence="5">
    <location>
        <begin position="106"/>
        <end position="134"/>
    </location>
</feature>
<dbReference type="GO" id="GO:0032040">
    <property type="term" value="C:small-subunit processome"/>
    <property type="evidence" value="ECO:0007669"/>
    <property type="project" value="InterPro"/>
</dbReference>
<evidence type="ECO:0000256" key="2">
    <source>
        <dbReference type="ARBA" id="ARBA00022553"/>
    </source>
</evidence>
<evidence type="ECO:0008006" key="8">
    <source>
        <dbReference type="Google" id="ProtNLM"/>
    </source>
</evidence>
<dbReference type="AlphaFoldDB" id="A0AAV9BM41"/>
<feature type="compositionally biased region" description="Polar residues" evidence="5">
    <location>
        <begin position="542"/>
        <end position="552"/>
    </location>
</feature>
<evidence type="ECO:0000256" key="1">
    <source>
        <dbReference type="ARBA" id="ARBA00004604"/>
    </source>
</evidence>
<proteinExistence type="predicted"/>
<feature type="region of interest" description="Disordered" evidence="5">
    <location>
        <begin position="639"/>
        <end position="676"/>
    </location>
</feature>
<evidence type="ECO:0000256" key="4">
    <source>
        <dbReference type="SAM" id="Coils"/>
    </source>
</evidence>
<feature type="compositionally biased region" description="Basic residues" evidence="5">
    <location>
        <begin position="1"/>
        <end position="11"/>
    </location>
</feature>
<feature type="region of interest" description="Disordered" evidence="5">
    <location>
        <begin position="846"/>
        <end position="884"/>
    </location>
</feature>
<feature type="compositionally biased region" description="Basic and acidic residues" evidence="5">
    <location>
        <begin position="639"/>
        <end position="649"/>
    </location>
</feature>
<feature type="compositionally biased region" description="Basic and acidic residues" evidence="5">
    <location>
        <begin position="663"/>
        <end position="672"/>
    </location>
</feature>
<evidence type="ECO:0000256" key="3">
    <source>
        <dbReference type="ARBA" id="ARBA00023242"/>
    </source>
</evidence>
<feature type="compositionally biased region" description="Basic and acidic residues" evidence="5">
    <location>
        <begin position="94"/>
        <end position="104"/>
    </location>
</feature>
<feature type="region of interest" description="Disordered" evidence="5">
    <location>
        <begin position="433"/>
        <end position="488"/>
    </location>
</feature>
<gene>
    <name evidence="6" type="ORF">QJS04_geneDACA007233</name>
</gene>
<keyword evidence="3" id="KW-0539">Nucleus</keyword>
<dbReference type="Proteomes" id="UP001179952">
    <property type="component" value="Unassembled WGS sequence"/>
</dbReference>
<dbReference type="PANTHER" id="PTHR14150:SF12">
    <property type="entry name" value="U3 SMALL NUCLEOLAR RNA-ASSOCIATED PROTEIN 14 HOMOLOG A"/>
    <property type="match status" value="1"/>
</dbReference>
<feature type="region of interest" description="Disordered" evidence="5">
    <location>
        <begin position="169"/>
        <end position="196"/>
    </location>
</feature>
<dbReference type="Pfam" id="PF04615">
    <property type="entry name" value="Utp14"/>
    <property type="match status" value="1"/>
</dbReference>
<feature type="compositionally biased region" description="Basic and acidic residues" evidence="5">
    <location>
        <begin position="59"/>
        <end position="69"/>
    </location>
</feature>
<dbReference type="PANTHER" id="PTHR14150">
    <property type="entry name" value="U3 SMALL NUCLEOLAR RNA-ASSOCIATED PROTEIN 14"/>
    <property type="match status" value="1"/>
</dbReference>
<feature type="compositionally biased region" description="Basic residues" evidence="5">
    <location>
        <begin position="867"/>
        <end position="884"/>
    </location>
</feature>
<evidence type="ECO:0000256" key="5">
    <source>
        <dbReference type="SAM" id="MobiDB-lite"/>
    </source>
</evidence>